<dbReference type="AlphaFoldDB" id="A0A0H4VRR4"/>
<dbReference type="GO" id="GO:0000160">
    <property type="term" value="P:phosphorelay signal transduction system"/>
    <property type="evidence" value="ECO:0007669"/>
    <property type="project" value="InterPro"/>
</dbReference>
<dbReference type="PANTHER" id="PTHR44520:SF2">
    <property type="entry name" value="RESPONSE REGULATOR RCP1"/>
    <property type="match status" value="1"/>
</dbReference>
<evidence type="ECO:0000313" key="4">
    <source>
        <dbReference type="Proteomes" id="UP000036458"/>
    </source>
</evidence>
<dbReference type="OrthoDB" id="1524091at2"/>
<dbReference type="PANTHER" id="PTHR44520">
    <property type="entry name" value="RESPONSE REGULATOR RCP1-RELATED"/>
    <property type="match status" value="1"/>
</dbReference>
<feature type="modified residue" description="4-aspartylphosphate" evidence="1">
    <location>
        <position position="79"/>
    </location>
</feature>
<evidence type="ECO:0000259" key="2">
    <source>
        <dbReference type="PROSITE" id="PS50110"/>
    </source>
</evidence>
<proteinExistence type="predicted"/>
<feature type="domain" description="Response regulatory" evidence="2">
    <location>
        <begin position="21"/>
        <end position="145"/>
    </location>
</feature>
<dbReference type="Proteomes" id="UP000036458">
    <property type="component" value="Chromosome"/>
</dbReference>
<dbReference type="InterPro" id="IPR001789">
    <property type="entry name" value="Sig_transdc_resp-reg_receiver"/>
</dbReference>
<dbReference type="KEGG" id="ruf:TH63_14835"/>
<keyword evidence="4" id="KW-1185">Reference proteome</keyword>
<keyword evidence="1" id="KW-0597">Phosphoprotein</keyword>
<evidence type="ECO:0000256" key="1">
    <source>
        <dbReference type="PROSITE-ProRule" id="PRU00169"/>
    </source>
</evidence>
<dbReference type="PATRIC" id="fig|1379910.4.peg.3234"/>
<evidence type="ECO:0000313" key="3">
    <source>
        <dbReference type="EMBL" id="AKQ46617.1"/>
    </source>
</evidence>
<dbReference type="SMART" id="SM00448">
    <property type="entry name" value="REC"/>
    <property type="match status" value="1"/>
</dbReference>
<dbReference type="PROSITE" id="PS50110">
    <property type="entry name" value="RESPONSE_REGULATORY"/>
    <property type="match status" value="1"/>
</dbReference>
<dbReference type="InterPro" id="IPR052893">
    <property type="entry name" value="TCS_response_regulator"/>
</dbReference>
<dbReference type="Pfam" id="PF00072">
    <property type="entry name" value="Response_reg"/>
    <property type="match status" value="1"/>
</dbReference>
<accession>A0A0H4VRR4</accession>
<dbReference type="EMBL" id="CP010777">
    <property type="protein sequence ID" value="AKQ46617.1"/>
    <property type="molecule type" value="Genomic_DNA"/>
</dbReference>
<organism evidence="3 4">
    <name type="scientific">Rufibacter radiotolerans</name>
    <dbReference type="NCBI Taxonomy" id="1379910"/>
    <lineage>
        <taxon>Bacteria</taxon>
        <taxon>Pseudomonadati</taxon>
        <taxon>Bacteroidota</taxon>
        <taxon>Cytophagia</taxon>
        <taxon>Cytophagales</taxon>
        <taxon>Hymenobacteraceae</taxon>
        <taxon>Rufibacter</taxon>
    </lineage>
</organism>
<dbReference type="STRING" id="1379910.TH63_14835"/>
<gene>
    <name evidence="3" type="ORF">TH63_14835</name>
</gene>
<dbReference type="SUPFAM" id="SSF52172">
    <property type="entry name" value="CheY-like"/>
    <property type="match status" value="1"/>
</dbReference>
<reference evidence="3 4" key="1">
    <citation type="submission" date="2015-01" db="EMBL/GenBank/DDBJ databases">
        <title>Rufibacter sp./DG31D/ whole genome sequencing.</title>
        <authorList>
            <person name="Kim M.K."/>
            <person name="Srinivasan S."/>
            <person name="Lee J.-J."/>
        </authorList>
    </citation>
    <scope>NUCLEOTIDE SEQUENCE [LARGE SCALE GENOMIC DNA]</scope>
    <source>
        <strain evidence="3 4">DG31D</strain>
    </source>
</reference>
<protein>
    <recommendedName>
        <fullName evidence="2">Response regulatory domain-containing protein</fullName>
    </recommendedName>
</protein>
<dbReference type="InterPro" id="IPR011006">
    <property type="entry name" value="CheY-like_superfamily"/>
</dbReference>
<sequence>MEMEEQNAAGATPQKLRQVDTIMVVDDDDNWIFVSKLILKKASVGNEIITAKNGRDALSKLKAMATEGDQKMPDLIFLDIRMPVLDGFEFLEEATQPDGLDFTRTRIYMCSSSLNPVDQAKASQFPVSGFLTKPLTQAALQEILG</sequence>
<dbReference type="Gene3D" id="3.40.50.2300">
    <property type="match status" value="1"/>
</dbReference>
<name>A0A0H4VRR4_9BACT</name>